<dbReference type="NCBIfam" id="TIGR03606">
    <property type="entry name" value="non_repeat_PQQ"/>
    <property type="match status" value="1"/>
</dbReference>
<dbReference type="Proteomes" id="UP001060275">
    <property type="component" value="Unassembled WGS sequence"/>
</dbReference>
<feature type="chain" id="PRO_5040320293" evidence="1">
    <location>
        <begin position="21"/>
        <end position="465"/>
    </location>
</feature>
<accession>A0A9Q4ALA6</accession>
<evidence type="ECO:0000256" key="1">
    <source>
        <dbReference type="SAM" id="SignalP"/>
    </source>
</evidence>
<dbReference type="AlphaFoldDB" id="A0A9Q4ALA6"/>
<name>A0A9Q4ALA6_9HYPH</name>
<protein>
    <submittedName>
        <fullName evidence="3">PQQ-dependent sugar dehydrogenase</fullName>
    </submittedName>
</protein>
<dbReference type="EMBL" id="JAMWDU010000001">
    <property type="protein sequence ID" value="MCP8885780.1"/>
    <property type="molecule type" value="Genomic_DNA"/>
</dbReference>
<proteinExistence type="predicted"/>
<dbReference type="SUPFAM" id="SSF50952">
    <property type="entry name" value="Soluble quinoprotein glucose dehydrogenase"/>
    <property type="match status" value="1"/>
</dbReference>
<dbReference type="PANTHER" id="PTHR19328:SF13">
    <property type="entry name" value="HIPL1 PROTEIN"/>
    <property type="match status" value="1"/>
</dbReference>
<organism evidence="3 4">
    <name type="scientific">Devosia ureilytica</name>
    <dbReference type="NCBI Taxonomy" id="2952754"/>
    <lineage>
        <taxon>Bacteria</taxon>
        <taxon>Pseudomonadati</taxon>
        <taxon>Pseudomonadota</taxon>
        <taxon>Alphaproteobacteria</taxon>
        <taxon>Hyphomicrobiales</taxon>
        <taxon>Devosiaceae</taxon>
        <taxon>Devosia</taxon>
    </lineage>
</organism>
<dbReference type="Pfam" id="PF07995">
    <property type="entry name" value="GSDH"/>
    <property type="match status" value="1"/>
</dbReference>
<evidence type="ECO:0000259" key="2">
    <source>
        <dbReference type="Pfam" id="PF07995"/>
    </source>
</evidence>
<gene>
    <name evidence="3" type="ORF">NF348_01545</name>
</gene>
<feature type="domain" description="Glucose/Sorbosone dehydrogenase" evidence="2">
    <location>
        <begin position="40"/>
        <end position="285"/>
    </location>
</feature>
<dbReference type="InterPro" id="IPR019893">
    <property type="entry name" value="SndH-like"/>
</dbReference>
<evidence type="ECO:0000313" key="3">
    <source>
        <dbReference type="EMBL" id="MCP8885780.1"/>
    </source>
</evidence>
<dbReference type="RefSeq" id="WP_254673014.1">
    <property type="nucleotide sequence ID" value="NZ_JAMWDU010000001.1"/>
</dbReference>
<dbReference type="InterPro" id="IPR011041">
    <property type="entry name" value="Quinoprot_gluc/sorb_DH_b-prop"/>
</dbReference>
<dbReference type="PANTHER" id="PTHR19328">
    <property type="entry name" value="HEDGEHOG-INTERACTING PROTEIN"/>
    <property type="match status" value="1"/>
</dbReference>
<dbReference type="InterPro" id="IPR012938">
    <property type="entry name" value="Glc/Sorbosone_DH"/>
</dbReference>
<reference evidence="3" key="1">
    <citation type="submission" date="2022-06" db="EMBL/GenBank/DDBJ databases">
        <title>Devosia sp. XJ19-45 genome assembly.</title>
        <authorList>
            <person name="Li B."/>
            <person name="Cai M."/>
            <person name="Nie G."/>
            <person name="Li W."/>
        </authorList>
    </citation>
    <scope>NUCLEOTIDE SEQUENCE</scope>
    <source>
        <strain evidence="3">XJ19-45</strain>
    </source>
</reference>
<keyword evidence="4" id="KW-1185">Reference proteome</keyword>
<evidence type="ECO:0000313" key="4">
    <source>
        <dbReference type="Proteomes" id="UP001060275"/>
    </source>
</evidence>
<feature type="signal peptide" evidence="1">
    <location>
        <begin position="1"/>
        <end position="20"/>
    </location>
</feature>
<sequence>MLRKSILFASCAMVASPVLAEEASFPVGLDFSAAVVATGLEFPWEVTLGPDEHLWVTERAGKRVTRIDPDSGEKSTLVTIDEVLVGPQHEGLLGLALHPQFLDGSGNDFAYVVYTYDADPAEGETALDRRAKLVRLTYDEAAGTLVEPLDLMSGIPAGNDHNAGRLQFGPDGKLYYTTGEQGANQFGNFCLPINSQVLPTEAQVSAADWSSYSGKILRVNSDGSIPDDNPTIDGVRSHIFSYGHRNPQAIVFGPGGLYEAEQGPKSDDEINLIVAGGNYGWPHVSGFQDDLAYVYGNWSAAPDCSSLTFSDFEIPEAVPQTSETSWSHPDYREPLKTLWTVPNGYNFDDAACDGLAFICWPTIAPPSVDYYPADGAIPRLRNSLVATSLKNGSLYVFPLTKDGLHTRGDVAQLFQSENRYRDLAISGDTRTIYVSTDTAGIVRSADGNVVQELSQPGAILAFTYN</sequence>
<dbReference type="Gene3D" id="2.120.10.30">
    <property type="entry name" value="TolB, C-terminal domain"/>
    <property type="match status" value="1"/>
</dbReference>
<keyword evidence="1" id="KW-0732">Signal</keyword>
<dbReference type="InterPro" id="IPR011042">
    <property type="entry name" value="6-blade_b-propeller_TolB-like"/>
</dbReference>
<comment type="caution">
    <text evidence="3">The sequence shown here is derived from an EMBL/GenBank/DDBJ whole genome shotgun (WGS) entry which is preliminary data.</text>
</comment>